<dbReference type="Proteomes" id="UP001056937">
    <property type="component" value="Chromosome 1"/>
</dbReference>
<evidence type="ECO:0000313" key="2">
    <source>
        <dbReference type="Proteomes" id="UP001056937"/>
    </source>
</evidence>
<name>A0ABY4XAE9_9SPHN</name>
<organism evidence="1 2">
    <name type="scientific">Sphingomonas morindae</name>
    <dbReference type="NCBI Taxonomy" id="1541170"/>
    <lineage>
        <taxon>Bacteria</taxon>
        <taxon>Pseudomonadati</taxon>
        <taxon>Pseudomonadota</taxon>
        <taxon>Alphaproteobacteria</taxon>
        <taxon>Sphingomonadales</taxon>
        <taxon>Sphingomonadaceae</taxon>
        <taxon>Sphingomonas</taxon>
    </lineage>
</organism>
<accession>A0ABY4XAE9</accession>
<protein>
    <submittedName>
        <fullName evidence="1">Uncharacterized protein</fullName>
    </submittedName>
</protein>
<proteinExistence type="predicted"/>
<sequence>MEIAEGMTRLERARIVRDAVVEQGRLTGKWGSVELGNGQMARPWIVDGEGWTAFVSTPFTGLPGGLPGPHHGGASSPGTGGDLLIDVFHPDVGKVLSIASKGDQDRLIGMQAGPWEALFGLPYQAWSTAKARSLAAKAAARRLEVAQASRRSSTAPEAA</sequence>
<dbReference type="EMBL" id="CP084930">
    <property type="protein sequence ID" value="USI73930.1"/>
    <property type="molecule type" value="Genomic_DNA"/>
</dbReference>
<gene>
    <name evidence="1" type="ORF">LHA26_05545</name>
</gene>
<dbReference type="RefSeq" id="WP_252167738.1">
    <property type="nucleotide sequence ID" value="NZ_CP084930.1"/>
</dbReference>
<reference evidence="1" key="1">
    <citation type="journal article" date="2022" name="Toxins">
        <title>Genomic Analysis of Sphingopyxis sp. USTB-05 for Biodegrading Cyanobacterial Hepatotoxins.</title>
        <authorList>
            <person name="Liu C."/>
            <person name="Xu Q."/>
            <person name="Zhao Z."/>
            <person name="Zhang H."/>
            <person name="Liu X."/>
            <person name="Yin C."/>
            <person name="Liu Y."/>
            <person name="Yan H."/>
        </authorList>
    </citation>
    <scope>NUCLEOTIDE SEQUENCE</scope>
    <source>
        <strain evidence="1">NBD5</strain>
    </source>
</reference>
<evidence type="ECO:0000313" key="1">
    <source>
        <dbReference type="EMBL" id="USI73930.1"/>
    </source>
</evidence>
<keyword evidence="2" id="KW-1185">Reference proteome</keyword>